<protein>
    <submittedName>
        <fullName evidence="3">Uncharacterized protein</fullName>
    </submittedName>
</protein>
<evidence type="ECO:0000256" key="1">
    <source>
        <dbReference type="SAM" id="MobiDB-lite"/>
    </source>
</evidence>
<evidence type="ECO:0000313" key="3">
    <source>
        <dbReference type="EMBL" id="KAL0950727.1"/>
    </source>
</evidence>
<comment type="caution">
    <text evidence="3">The sequence shown here is derived from an EMBL/GenBank/DDBJ whole genome shotgun (WGS) entry which is preliminary data.</text>
</comment>
<feature type="transmembrane region" description="Helical" evidence="2">
    <location>
        <begin position="55"/>
        <end position="76"/>
    </location>
</feature>
<dbReference type="EMBL" id="JASNQZ010000011">
    <property type="protein sequence ID" value="KAL0950727.1"/>
    <property type="molecule type" value="Genomic_DNA"/>
</dbReference>
<organism evidence="3 4">
    <name type="scientific">Hohenbuehelia grisea</name>
    <dbReference type="NCBI Taxonomy" id="104357"/>
    <lineage>
        <taxon>Eukaryota</taxon>
        <taxon>Fungi</taxon>
        <taxon>Dikarya</taxon>
        <taxon>Basidiomycota</taxon>
        <taxon>Agaricomycotina</taxon>
        <taxon>Agaricomycetes</taxon>
        <taxon>Agaricomycetidae</taxon>
        <taxon>Agaricales</taxon>
        <taxon>Pleurotineae</taxon>
        <taxon>Pleurotaceae</taxon>
        <taxon>Hohenbuehelia</taxon>
    </lineage>
</organism>
<proteinExistence type="predicted"/>
<sequence>MPWYGYGMAGTITIWTLALGSPYPDFGSSFDLPPLILKNPPPQSLIRSLNIRQMLIHYFALISFLFAACSVALPVADAALEARIPPPPSWRRGPPDWKRDPAGPPPPDWKRDPELSAAELKREPGAPDWRREAGVGAPDWRREPGAPDWKRKAGVGAPDW</sequence>
<reference evidence="4" key="1">
    <citation type="submission" date="2024-06" db="EMBL/GenBank/DDBJ databases">
        <title>Multi-omics analyses provide insights into the biosynthesis of the anticancer antibiotic pleurotin in Hohenbuehelia grisea.</title>
        <authorList>
            <person name="Weaver J.A."/>
            <person name="Alberti F."/>
        </authorList>
    </citation>
    <scope>NUCLEOTIDE SEQUENCE [LARGE SCALE GENOMIC DNA]</scope>
    <source>
        <strain evidence="4">T-177</strain>
    </source>
</reference>
<dbReference type="Proteomes" id="UP001556367">
    <property type="component" value="Unassembled WGS sequence"/>
</dbReference>
<name>A0ABR3J575_9AGAR</name>
<keyword evidence="2" id="KW-0812">Transmembrane</keyword>
<feature type="compositionally biased region" description="Basic and acidic residues" evidence="1">
    <location>
        <begin position="108"/>
        <end position="151"/>
    </location>
</feature>
<evidence type="ECO:0000256" key="2">
    <source>
        <dbReference type="SAM" id="Phobius"/>
    </source>
</evidence>
<evidence type="ECO:0000313" key="4">
    <source>
        <dbReference type="Proteomes" id="UP001556367"/>
    </source>
</evidence>
<keyword evidence="2" id="KW-0472">Membrane</keyword>
<gene>
    <name evidence="3" type="ORF">HGRIS_007503</name>
</gene>
<keyword evidence="2" id="KW-1133">Transmembrane helix</keyword>
<keyword evidence="4" id="KW-1185">Reference proteome</keyword>
<feature type="region of interest" description="Disordered" evidence="1">
    <location>
        <begin position="83"/>
        <end position="160"/>
    </location>
</feature>
<accession>A0ABR3J575</accession>